<dbReference type="NCBIfam" id="NF045515">
    <property type="entry name" value="Glp_gephyrin"/>
    <property type="match status" value="1"/>
</dbReference>
<dbReference type="GO" id="GO:0061599">
    <property type="term" value="F:molybdopterin molybdotransferase activity"/>
    <property type="evidence" value="ECO:0007669"/>
    <property type="project" value="UniProtKB-UniRule"/>
</dbReference>
<dbReference type="Pfam" id="PF03454">
    <property type="entry name" value="MoeA_C"/>
    <property type="match status" value="1"/>
</dbReference>
<dbReference type="RefSeq" id="WP_176506111.1">
    <property type="nucleotide sequence ID" value="NZ_JABWRP020000002.1"/>
</dbReference>
<evidence type="ECO:0000256" key="11">
    <source>
        <dbReference type="RuleBase" id="RU365090"/>
    </source>
</evidence>
<evidence type="ECO:0000256" key="9">
    <source>
        <dbReference type="ARBA" id="ARBA00023150"/>
    </source>
</evidence>
<dbReference type="Gene3D" id="3.90.105.10">
    <property type="entry name" value="Molybdopterin biosynthesis moea protein, domain 2"/>
    <property type="match status" value="1"/>
</dbReference>
<dbReference type="GO" id="GO:0005829">
    <property type="term" value="C:cytosol"/>
    <property type="evidence" value="ECO:0007669"/>
    <property type="project" value="TreeGrafter"/>
</dbReference>
<evidence type="ECO:0000313" key="15">
    <source>
        <dbReference type="Proteomes" id="UP000628137"/>
    </source>
</evidence>
<evidence type="ECO:0000256" key="7">
    <source>
        <dbReference type="ARBA" id="ARBA00022723"/>
    </source>
</evidence>
<dbReference type="Pfam" id="PF03453">
    <property type="entry name" value="MoeA_N"/>
    <property type="match status" value="1"/>
</dbReference>
<evidence type="ECO:0000256" key="2">
    <source>
        <dbReference type="ARBA" id="ARBA00002901"/>
    </source>
</evidence>
<feature type="domain" description="MoaB/Mog" evidence="12">
    <location>
        <begin position="188"/>
        <end position="324"/>
    </location>
</feature>
<dbReference type="GO" id="GO:0006777">
    <property type="term" value="P:Mo-molybdopterin cofactor biosynthetic process"/>
    <property type="evidence" value="ECO:0007669"/>
    <property type="project" value="UniProtKB-UniRule"/>
</dbReference>
<name>A0A923GF67_9PSED</name>
<evidence type="ECO:0000256" key="4">
    <source>
        <dbReference type="ARBA" id="ARBA00010763"/>
    </source>
</evidence>
<comment type="function">
    <text evidence="2 11">Catalyzes the insertion of molybdate into adenylated molybdopterin with the concomitant release of AMP.</text>
</comment>
<evidence type="ECO:0000259" key="12">
    <source>
        <dbReference type="SMART" id="SM00852"/>
    </source>
</evidence>
<accession>A0A923GF67</accession>
<organism evidence="13">
    <name type="scientific">Pseudomonas vlassakiae</name>
    <dbReference type="NCBI Taxonomy" id="485888"/>
    <lineage>
        <taxon>Bacteria</taxon>
        <taxon>Pseudomonadati</taxon>
        <taxon>Pseudomonadota</taxon>
        <taxon>Gammaproteobacteria</taxon>
        <taxon>Pseudomonadales</taxon>
        <taxon>Pseudomonadaceae</taxon>
        <taxon>Pseudomonas</taxon>
    </lineage>
</organism>
<dbReference type="AlphaFoldDB" id="A0A923GF67"/>
<dbReference type="PROSITE" id="PS01079">
    <property type="entry name" value="MOCF_BIOSYNTHESIS_2"/>
    <property type="match status" value="1"/>
</dbReference>
<dbReference type="Gene3D" id="2.170.190.11">
    <property type="entry name" value="Molybdopterin biosynthesis moea protein, domain 3"/>
    <property type="match status" value="1"/>
</dbReference>
<dbReference type="Gene3D" id="2.40.340.10">
    <property type="entry name" value="MoeA, C-terminal, domain IV"/>
    <property type="match status" value="1"/>
</dbReference>
<evidence type="ECO:0000256" key="3">
    <source>
        <dbReference type="ARBA" id="ARBA00005046"/>
    </source>
</evidence>
<keyword evidence="7 11" id="KW-0479">Metal-binding</keyword>
<evidence type="ECO:0000256" key="8">
    <source>
        <dbReference type="ARBA" id="ARBA00022842"/>
    </source>
</evidence>
<evidence type="ECO:0000313" key="14">
    <source>
        <dbReference type="EMBL" id="MBV4539854.1"/>
    </source>
</evidence>
<dbReference type="InterPro" id="IPR001453">
    <property type="entry name" value="MoaB/Mog_dom"/>
</dbReference>
<dbReference type="GO" id="GO:0046872">
    <property type="term" value="F:metal ion binding"/>
    <property type="evidence" value="ECO:0007669"/>
    <property type="project" value="UniProtKB-UniRule"/>
</dbReference>
<dbReference type="PANTHER" id="PTHR10192">
    <property type="entry name" value="MOLYBDOPTERIN BIOSYNTHESIS PROTEIN"/>
    <property type="match status" value="1"/>
</dbReference>
<dbReference type="SUPFAM" id="SSF53218">
    <property type="entry name" value="Molybdenum cofactor biosynthesis proteins"/>
    <property type="match status" value="1"/>
</dbReference>
<comment type="pathway">
    <text evidence="3 11">Cofactor biosynthesis; molybdopterin biosynthesis.</text>
</comment>
<dbReference type="InterPro" id="IPR036688">
    <property type="entry name" value="MoeA_C_domain_IV_sf"/>
</dbReference>
<dbReference type="CDD" id="cd00887">
    <property type="entry name" value="MoeA"/>
    <property type="match status" value="1"/>
</dbReference>
<reference evidence="13 15" key="1">
    <citation type="journal article" date="2020" name="Microorganisms">
        <title>Reliable Identification of Environmental Pseudomonas Isolates Using the rpoD Gene.</title>
        <authorList>
            <consortium name="The Broad Institute Genome Sequencing Platform"/>
            <person name="Girard L."/>
            <person name="Lood C."/>
            <person name="Rokni-Zadeh H."/>
            <person name="van Noort V."/>
            <person name="Lavigne R."/>
            <person name="De Mot R."/>
        </authorList>
    </citation>
    <scope>NUCLEOTIDE SEQUENCE</scope>
    <source>
        <strain evidence="13 15">RW4S2</strain>
    </source>
</reference>
<dbReference type="Proteomes" id="UP000628137">
    <property type="component" value="Unassembled WGS sequence"/>
</dbReference>
<dbReference type="Pfam" id="PF00994">
    <property type="entry name" value="MoCF_biosynth"/>
    <property type="match status" value="1"/>
</dbReference>
<keyword evidence="5 11" id="KW-0500">Molybdenum</keyword>
<dbReference type="InterPro" id="IPR036135">
    <property type="entry name" value="MoeA_linker/N_sf"/>
</dbReference>
<dbReference type="InterPro" id="IPR008284">
    <property type="entry name" value="MoCF_biosynth_CS"/>
</dbReference>
<reference evidence="13" key="2">
    <citation type="submission" date="2020-07" db="EMBL/GenBank/DDBJ databases">
        <authorList>
            <person name="Lood C."/>
            <person name="Girard L."/>
        </authorList>
    </citation>
    <scope>NUCLEOTIDE SEQUENCE</scope>
    <source>
        <strain evidence="13">RW4S2</strain>
    </source>
</reference>
<comment type="cofactor">
    <cofactor evidence="1 11">
        <name>Mg(2+)</name>
        <dbReference type="ChEBI" id="CHEBI:18420"/>
    </cofactor>
</comment>
<dbReference type="SMART" id="SM00852">
    <property type="entry name" value="MoCF_biosynth"/>
    <property type="match status" value="1"/>
</dbReference>
<dbReference type="InterPro" id="IPR005110">
    <property type="entry name" value="MoeA_linker/N"/>
</dbReference>
<reference evidence="14" key="3">
    <citation type="submission" date="2021-06" db="EMBL/GenBank/DDBJ databases">
        <title>Updating the genus Pseudomonas: Description of 43 new species and partition of the Pseudomonas putida group.</title>
        <authorList>
            <person name="Girard L."/>
            <person name="Lood C."/>
            <person name="Vandamme P."/>
            <person name="Rokni-Zadeh H."/>
            <person name="Van Noort V."/>
            <person name="Hofte M."/>
            <person name="Lavigne R."/>
            <person name="De Mot R."/>
        </authorList>
    </citation>
    <scope>NUCLEOTIDE SEQUENCE</scope>
    <source>
        <strain evidence="14">RW4S2</strain>
    </source>
</reference>
<keyword evidence="6 11" id="KW-0808">Transferase</keyword>
<dbReference type="InterPro" id="IPR005111">
    <property type="entry name" value="MoeA_C_domain_IV"/>
</dbReference>
<keyword evidence="8 11" id="KW-0460">Magnesium</keyword>
<evidence type="ECO:0000313" key="13">
    <source>
        <dbReference type="EMBL" id="MBC3468938.1"/>
    </source>
</evidence>
<dbReference type="PANTHER" id="PTHR10192:SF5">
    <property type="entry name" value="GEPHYRIN"/>
    <property type="match status" value="1"/>
</dbReference>
<dbReference type="FunFam" id="3.40.980.10:FF:000004">
    <property type="entry name" value="Molybdopterin molybdenumtransferase"/>
    <property type="match status" value="1"/>
</dbReference>
<dbReference type="InterPro" id="IPR036425">
    <property type="entry name" value="MoaB/Mog-like_dom_sf"/>
</dbReference>
<evidence type="ECO:0000256" key="1">
    <source>
        <dbReference type="ARBA" id="ARBA00001946"/>
    </source>
</evidence>
<evidence type="ECO:0000256" key="6">
    <source>
        <dbReference type="ARBA" id="ARBA00022679"/>
    </source>
</evidence>
<dbReference type="InterPro" id="IPR038987">
    <property type="entry name" value="MoeA-like"/>
</dbReference>
<sequence length="408" mass="43811">MTAVAEAPAARPLMPVEQALERLLALAEAAPITQTERVSLAEAEGRVLATELVATLDLPPWPNSAMDGYALRLADLQGEPLPVSQRIFAGHAPEPLQPGTCARIFTGAPMPAGADCVEMQENTEVLEDGRVRFLEALTLDQNVRPQGQETRKGEQVMAAGTRLGPIELGLAATLGHAELQVVRRVRVAVLSTGDELVEPGLPLGPGQIYNSNRRLLVSWLQRLGCEVRDMGIVPDNLERTRECLGALGDVDLILSTGGVSVGEADYLGAALREAGELALWKLAIKPGKPLTFGHYRGVPVLGLPGNPASTLVTFGLLTRPYLLRRQGVADVTPLRFDVPAGFEWTKAGTRREYLRARIDQGQVRIYKNQSSGVLRSAAWAEGLVEVREGSTPKPGDSVPFIPLSELLG</sequence>
<proteinExistence type="inferred from homology"/>
<dbReference type="EC" id="2.10.1.1" evidence="11"/>
<evidence type="ECO:0000256" key="5">
    <source>
        <dbReference type="ARBA" id="ARBA00022505"/>
    </source>
</evidence>
<keyword evidence="15" id="KW-1185">Reference proteome</keyword>
<dbReference type="NCBIfam" id="TIGR00177">
    <property type="entry name" value="molyb_syn"/>
    <property type="match status" value="1"/>
</dbReference>
<keyword evidence="9 11" id="KW-0501">Molybdenum cofactor biosynthesis</keyword>
<gene>
    <name evidence="13" type="ORF">HU738_00045</name>
    <name evidence="14" type="ORF">HU738_002210</name>
</gene>
<evidence type="ECO:0000256" key="10">
    <source>
        <dbReference type="ARBA" id="ARBA00047317"/>
    </source>
</evidence>
<comment type="catalytic activity">
    <reaction evidence="10">
        <text>adenylyl-molybdopterin + molybdate = Mo-molybdopterin + AMP + H(+)</text>
        <dbReference type="Rhea" id="RHEA:35047"/>
        <dbReference type="ChEBI" id="CHEBI:15378"/>
        <dbReference type="ChEBI" id="CHEBI:36264"/>
        <dbReference type="ChEBI" id="CHEBI:62727"/>
        <dbReference type="ChEBI" id="CHEBI:71302"/>
        <dbReference type="ChEBI" id="CHEBI:456215"/>
        <dbReference type="EC" id="2.10.1.1"/>
    </reaction>
</comment>
<dbReference type="Gene3D" id="3.40.980.10">
    <property type="entry name" value="MoaB/Mog-like domain"/>
    <property type="match status" value="1"/>
</dbReference>
<dbReference type="SUPFAM" id="SSF63867">
    <property type="entry name" value="MoeA C-terminal domain-like"/>
    <property type="match status" value="1"/>
</dbReference>
<dbReference type="EMBL" id="JABWRP020000002">
    <property type="protein sequence ID" value="MBV4539854.1"/>
    <property type="molecule type" value="Genomic_DNA"/>
</dbReference>
<dbReference type="SUPFAM" id="SSF63882">
    <property type="entry name" value="MoeA N-terminal region -like"/>
    <property type="match status" value="1"/>
</dbReference>
<dbReference type="EMBL" id="JABWRP010000001">
    <property type="protein sequence ID" value="MBC3468938.1"/>
    <property type="molecule type" value="Genomic_DNA"/>
</dbReference>
<comment type="similarity">
    <text evidence="4 11">Belongs to the MoeA family.</text>
</comment>
<protein>
    <recommendedName>
        <fullName evidence="11">Molybdopterin molybdenumtransferase</fullName>
        <ecNumber evidence="11">2.10.1.1</ecNumber>
    </recommendedName>
</protein>
<comment type="caution">
    <text evidence="13">The sequence shown here is derived from an EMBL/GenBank/DDBJ whole genome shotgun (WGS) entry which is preliminary data.</text>
</comment>